<dbReference type="Proteomes" id="UP000507222">
    <property type="component" value="Unassembled WGS sequence"/>
</dbReference>
<organism evidence="1 2">
    <name type="scientific">Prunus armeniaca</name>
    <name type="common">Apricot</name>
    <name type="synonym">Armeniaca vulgaris</name>
    <dbReference type="NCBI Taxonomy" id="36596"/>
    <lineage>
        <taxon>Eukaryota</taxon>
        <taxon>Viridiplantae</taxon>
        <taxon>Streptophyta</taxon>
        <taxon>Embryophyta</taxon>
        <taxon>Tracheophyta</taxon>
        <taxon>Spermatophyta</taxon>
        <taxon>Magnoliopsida</taxon>
        <taxon>eudicotyledons</taxon>
        <taxon>Gunneridae</taxon>
        <taxon>Pentapetalae</taxon>
        <taxon>rosids</taxon>
        <taxon>fabids</taxon>
        <taxon>Rosales</taxon>
        <taxon>Rosaceae</taxon>
        <taxon>Amygdaloideae</taxon>
        <taxon>Amygdaleae</taxon>
        <taxon>Prunus</taxon>
    </lineage>
</organism>
<dbReference type="AlphaFoldDB" id="A0A6J5V8X9"/>
<evidence type="ECO:0000313" key="2">
    <source>
        <dbReference type="Proteomes" id="UP000507222"/>
    </source>
</evidence>
<accession>A0A6J5V8X9</accession>
<name>A0A6J5V8X9_PRUAR</name>
<proteinExistence type="predicted"/>
<reference evidence="1 2" key="1">
    <citation type="submission" date="2020-05" db="EMBL/GenBank/DDBJ databases">
        <authorList>
            <person name="Campoy J."/>
            <person name="Schneeberger K."/>
            <person name="Spophaly S."/>
        </authorList>
    </citation>
    <scope>NUCLEOTIDE SEQUENCE [LARGE SCALE GENOMIC DNA]</scope>
    <source>
        <strain evidence="1">PruArmRojPasFocal</strain>
    </source>
</reference>
<evidence type="ECO:0000313" key="1">
    <source>
        <dbReference type="EMBL" id="CAB4285479.1"/>
    </source>
</evidence>
<dbReference type="EMBL" id="CAEKDK010000006">
    <property type="protein sequence ID" value="CAB4285479.1"/>
    <property type="molecule type" value="Genomic_DNA"/>
</dbReference>
<protein>
    <submittedName>
        <fullName evidence="1">Uncharacterized protein</fullName>
    </submittedName>
</protein>
<gene>
    <name evidence="1" type="ORF">CURHAP_LOCUS41299</name>
</gene>
<sequence length="63" mass="7183">MDEQGGAPQSPLPLPEFDDATIGNWASHLPDVAGVVEVIERRKTFQEFRGQTTLNWRNINFRE</sequence>